<dbReference type="Pfam" id="PF21880">
    <property type="entry name" value="DUF6916"/>
    <property type="match status" value="1"/>
</dbReference>
<proteinExistence type="predicted"/>
<gene>
    <name evidence="2" type="ORF">MNBD_GAMMA26-485</name>
</gene>
<dbReference type="InterPro" id="IPR054209">
    <property type="entry name" value="DUF6916"/>
</dbReference>
<evidence type="ECO:0000313" key="2">
    <source>
        <dbReference type="EMBL" id="VAX10041.1"/>
    </source>
</evidence>
<sequence length="108" mass="12046">MLDKLSAADFSPHIGDTYTLVIHDGPDIQLELEEASEHDKCKNPHSGDNFRTPFSLTFKGKGEYTIDTGIYDLRHQSLGADDAQGLLVTRVLPEEASENSVYYQIIFS</sequence>
<accession>A0A3B1B736</accession>
<evidence type="ECO:0000259" key="1">
    <source>
        <dbReference type="Pfam" id="PF21880"/>
    </source>
</evidence>
<protein>
    <recommendedName>
        <fullName evidence="1">DUF6916 domain-containing protein</fullName>
    </recommendedName>
</protein>
<name>A0A3B1B736_9ZZZZ</name>
<dbReference type="AlphaFoldDB" id="A0A3B1B736"/>
<feature type="domain" description="DUF6916" evidence="1">
    <location>
        <begin position="5"/>
        <end position="107"/>
    </location>
</feature>
<reference evidence="2" key="1">
    <citation type="submission" date="2018-06" db="EMBL/GenBank/DDBJ databases">
        <authorList>
            <person name="Zhirakovskaya E."/>
        </authorList>
    </citation>
    <scope>NUCLEOTIDE SEQUENCE</scope>
</reference>
<dbReference type="EMBL" id="UOFX01000059">
    <property type="protein sequence ID" value="VAX10041.1"/>
    <property type="molecule type" value="Genomic_DNA"/>
</dbReference>
<organism evidence="2">
    <name type="scientific">hydrothermal vent metagenome</name>
    <dbReference type="NCBI Taxonomy" id="652676"/>
    <lineage>
        <taxon>unclassified sequences</taxon>
        <taxon>metagenomes</taxon>
        <taxon>ecological metagenomes</taxon>
    </lineage>
</organism>